<evidence type="ECO:0000313" key="1">
    <source>
        <dbReference type="EMBL" id="GAA1757524.1"/>
    </source>
</evidence>
<accession>A0ABN2KJ63</accession>
<comment type="caution">
    <text evidence="1">The sequence shown here is derived from an EMBL/GenBank/DDBJ whole genome shotgun (WGS) entry which is preliminary data.</text>
</comment>
<evidence type="ECO:0008006" key="3">
    <source>
        <dbReference type="Google" id="ProtNLM"/>
    </source>
</evidence>
<reference evidence="1 2" key="1">
    <citation type="journal article" date="2019" name="Int. J. Syst. Evol. Microbiol.">
        <title>The Global Catalogue of Microorganisms (GCM) 10K type strain sequencing project: providing services to taxonomists for standard genome sequencing and annotation.</title>
        <authorList>
            <consortium name="The Broad Institute Genomics Platform"/>
            <consortium name="The Broad Institute Genome Sequencing Center for Infectious Disease"/>
            <person name="Wu L."/>
            <person name="Ma J."/>
        </authorList>
    </citation>
    <scope>NUCLEOTIDE SEQUENCE [LARGE SCALE GENOMIC DNA]</scope>
    <source>
        <strain evidence="1 2">JCM 13249</strain>
    </source>
</reference>
<dbReference type="EMBL" id="BAAALS010000014">
    <property type="protein sequence ID" value="GAA1757524.1"/>
    <property type="molecule type" value="Genomic_DNA"/>
</dbReference>
<keyword evidence="2" id="KW-1185">Reference proteome</keyword>
<protein>
    <recommendedName>
        <fullName evidence="3">DNA-binding protein</fullName>
    </recommendedName>
</protein>
<name>A0ABN2KJ63_9ACTN</name>
<proteinExistence type="predicted"/>
<gene>
    <name evidence="1" type="ORF">GCM10009681_30980</name>
</gene>
<sequence length="173" mass="18734">MQDFSLRVARMLTAAELDAVLGGHDDMVVARDPDTPGARIWVRRAAPTPLDAMLSAIRDLDVLGLPPVGAIDEDLVTVNDIADRTGRSRTAVRLWVSVAPGRGRFPEPAVAGPPTAWRWTEVADWLRLWLGLAPDGHEPVLSAVDLALRLRALAPRVTRMAAIRDLVPRGGDS</sequence>
<dbReference type="RefSeq" id="WP_344082095.1">
    <property type="nucleotide sequence ID" value="NZ_BAAALS010000014.1"/>
</dbReference>
<organism evidence="1 2">
    <name type="scientific">Luedemannella helvata</name>
    <dbReference type="NCBI Taxonomy" id="349315"/>
    <lineage>
        <taxon>Bacteria</taxon>
        <taxon>Bacillati</taxon>
        <taxon>Actinomycetota</taxon>
        <taxon>Actinomycetes</taxon>
        <taxon>Micromonosporales</taxon>
        <taxon>Micromonosporaceae</taxon>
        <taxon>Luedemannella</taxon>
    </lineage>
</organism>
<dbReference type="Proteomes" id="UP001500655">
    <property type="component" value="Unassembled WGS sequence"/>
</dbReference>
<evidence type="ECO:0000313" key="2">
    <source>
        <dbReference type="Proteomes" id="UP001500655"/>
    </source>
</evidence>